<feature type="transmembrane region" description="Helical" evidence="19">
    <location>
        <begin position="149"/>
        <end position="169"/>
    </location>
</feature>
<evidence type="ECO:0000256" key="8">
    <source>
        <dbReference type="ARBA" id="ARBA00022660"/>
    </source>
</evidence>
<evidence type="ECO:0000256" key="18">
    <source>
        <dbReference type="SAM" id="MobiDB-lite"/>
    </source>
</evidence>
<feature type="transmembrane region" description="Helical" evidence="19">
    <location>
        <begin position="378"/>
        <end position="397"/>
    </location>
</feature>
<evidence type="ECO:0000313" key="21">
    <source>
        <dbReference type="EMBL" id="GEL17155.1"/>
    </source>
</evidence>
<comment type="catalytic activity">
    <reaction evidence="16">
        <text>a quinol + 2 Fe(III)-[cytochrome c](out) = a quinone + 2 Fe(II)-[cytochrome c](out) + 2 H(+)(out)</text>
        <dbReference type="Rhea" id="RHEA:11484"/>
        <dbReference type="Rhea" id="RHEA-COMP:10350"/>
        <dbReference type="Rhea" id="RHEA-COMP:14399"/>
        <dbReference type="ChEBI" id="CHEBI:15378"/>
        <dbReference type="ChEBI" id="CHEBI:24646"/>
        <dbReference type="ChEBI" id="CHEBI:29033"/>
        <dbReference type="ChEBI" id="CHEBI:29034"/>
        <dbReference type="ChEBI" id="CHEBI:132124"/>
        <dbReference type="EC" id="7.1.1.8"/>
    </reaction>
</comment>
<dbReference type="PANTHER" id="PTHR19271:SF16">
    <property type="entry name" value="CYTOCHROME B"/>
    <property type="match status" value="1"/>
</dbReference>
<dbReference type="EC" id="7.1.1.8" evidence="3"/>
<proteinExistence type="predicted"/>
<feature type="transmembrane region" description="Helical" evidence="19">
    <location>
        <begin position="116"/>
        <end position="137"/>
    </location>
</feature>
<comment type="subcellular location">
    <subcellularLocation>
        <location evidence="2">Cell membrane</location>
        <topology evidence="2">Multi-pass membrane protein</topology>
    </subcellularLocation>
</comment>
<dbReference type="RefSeq" id="WP_028929374.1">
    <property type="nucleotide sequence ID" value="NZ_AUII01000004.1"/>
</dbReference>
<gene>
    <name evidence="21" type="primary">qcrB</name>
    <name evidence="21" type="ORF">PA7_09920</name>
</gene>
<keyword evidence="7" id="KW-0349">Heme</keyword>
<keyword evidence="12" id="KW-0249">Electron transport</keyword>
<evidence type="ECO:0000256" key="15">
    <source>
        <dbReference type="ARBA" id="ARBA00023136"/>
    </source>
</evidence>
<evidence type="ECO:0000256" key="7">
    <source>
        <dbReference type="ARBA" id="ARBA00022617"/>
    </source>
</evidence>
<dbReference type="GO" id="GO:0008121">
    <property type="term" value="F:quinol-cytochrome-c reductase activity"/>
    <property type="evidence" value="ECO:0007669"/>
    <property type="project" value="UniProtKB-EC"/>
</dbReference>
<keyword evidence="8" id="KW-0679">Respiratory chain</keyword>
<dbReference type="PANTHER" id="PTHR19271">
    <property type="entry name" value="CYTOCHROME B"/>
    <property type="match status" value="1"/>
</dbReference>
<feature type="compositionally biased region" description="Basic and acidic residues" evidence="18">
    <location>
        <begin position="521"/>
        <end position="536"/>
    </location>
</feature>
<dbReference type="EMBL" id="BJVI01000006">
    <property type="protein sequence ID" value="GEL17155.1"/>
    <property type="molecule type" value="Genomic_DNA"/>
</dbReference>
<organism evidence="21 22">
    <name type="scientific">Pseudonocardia asaccharolytica DSM 44247 = NBRC 16224</name>
    <dbReference type="NCBI Taxonomy" id="1123024"/>
    <lineage>
        <taxon>Bacteria</taxon>
        <taxon>Bacillati</taxon>
        <taxon>Actinomycetota</taxon>
        <taxon>Actinomycetes</taxon>
        <taxon>Pseudonocardiales</taxon>
        <taxon>Pseudonocardiaceae</taxon>
        <taxon>Pseudonocardia</taxon>
    </lineage>
</organism>
<evidence type="ECO:0000256" key="19">
    <source>
        <dbReference type="SAM" id="Phobius"/>
    </source>
</evidence>
<comment type="cofactor">
    <cofactor evidence="1">
        <name>heme</name>
        <dbReference type="ChEBI" id="CHEBI:30413"/>
    </cofactor>
</comment>
<dbReference type="OrthoDB" id="9804503at2"/>
<feature type="region of interest" description="Disordered" evidence="18">
    <location>
        <begin position="494"/>
        <end position="566"/>
    </location>
</feature>
<keyword evidence="13 19" id="KW-1133">Transmembrane helix</keyword>
<keyword evidence="22" id="KW-1185">Reference proteome</keyword>
<dbReference type="AlphaFoldDB" id="A0A511CX73"/>
<feature type="domain" description="Cytochrome b/b6 N-terminal region profile" evidence="20">
    <location>
        <begin position="20"/>
        <end position="246"/>
    </location>
</feature>
<dbReference type="GO" id="GO:0022904">
    <property type="term" value="P:respiratory electron transport chain"/>
    <property type="evidence" value="ECO:0007669"/>
    <property type="project" value="InterPro"/>
</dbReference>
<dbReference type="InterPro" id="IPR005797">
    <property type="entry name" value="Cyt_b/b6_N"/>
</dbReference>
<evidence type="ECO:0000313" key="22">
    <source>
        <dbReference type="Proteomes" id="UP000321328"/>
    </source>
</evidence>
<dbReference type="InterPro" id="IPR016174">
    <property type="entry name" value="Di-haem_cyt_TM"/>
</dbReference>
<evidence type="ECO:0000256" key="13">
    <source>
        <dbReference type="ARBA" id="ARBA00022989"/>
    </source>
</evidence>
<evidence type="ECO:0000259" key="20">
    <source>
        <dbReference type="PROSITE" id="PS51002"/>
    </source>
</evidence>
<dbReference type="GO" id="GO:0016491">
    <property type="term" value="F:oxidoreductase activity"/>
    <property type="evidence" value="ECO:0007669"/>
    <property type="project" value="InterPro"/>
</dbReference>
<evidence type="ECO:0000256" key="11">
    <source>
        <dbReference type="ARBA" id="ARBA00022967"/>
    </source>
</evidence>
<dbReference type="Pfam" id="PF13631">
    <property type="entry name" value="Cytochrom_B_N_2"/>
    <property type="match status" value="1"/>
</dbReference>
<evidence type="ECO:0000256" key="3">
    <source>
        <dbReference type="ARBA" id="ARBA00012951"/>
    </source>
</evidence>
<reference evidence="21 22" key="1">
    <citation type="submission" date="2019-07" db="EMBL/GenBank/DDBJ databases">
        <title>Whole genome shotgun sequence of Pseudonocardia asaccharolytica NBRC 16224.</title>
        <authorList>
            <person name="Hosoyama A."/>
            <person name="Uohara A."/>
            <person name="Ohji S."/>
            <person name="Ichikawa N."/>
        </authorList>
    </citation>
    <scope>NUCLEOTIDE SEQUENCE [LARGE SCALE GENOMIC DNA]</scope>
    <source>
        <strain evidence="21 22">NBRC 16224</strain>
    </source>
</reference>
<keyword evidence="10" id="KW-0479">Metal-binding</keyword>
<evidence type="ECO:0000256" key="5">
    <source>
        <dbReference type="ARBA" id="ARBA00022448"/>
    </source>
</evidence>
<evidence type="ECO:0000256" key="17">
    <source>
        <dbReference type="ARBA" id="ARBA00029568"/>
    </source>
</evidence>
<feature type="transmembrane region" description="Helical" evidence="19">
    <location>
        <begin position="417"/>
        <end position="435"/>
    </location>
</feature>
<keyword evidence="11" id="KW-1278">Translocase</keyword>
<dbReference type="GO" id="GO:0005886">
    <property type="term" value="C:plasma membrane"/>
    <property type="evidence" value="ECO:0007669"/>
    <property type="project" value="UniProtKB-SubCell"/>
</dbReference>
<dbReference type="Proteomes" id="UP000321328">
    <property type="component" value="Unassembled WGS sequence"/>
</dbReference>
<keyword evidence="9 19" id="KW-0812">Transmembrane</keyword>
<dbReference type="GO" id="GO:0046872">
    <property type="term" value="F:metal ion binding"/>
    <property type="evidence" value="ECO:0007669"/>
    <property type="project" value="UniProtKB-KW"/>
</dbReference>
<evidence type="ECO:0000256" key="4">
    <source>
        <dbReference type="ARBA" id="ARBA00016116"/>
    </source>
</evidence>
<keyword evidence="6" id="KW-1003">Cell membrane</keyword>
<name>A0A511CX73_9PSEU</name>
<keyword evidence="14" id="KW-0408">Iron</keyword>
<evidence type="ECO:0000256" key="16">
    <source>
        <dbReference type="ARBA" id="ARBA00029351"/>
    </source>
</evidence>
<accession>A0A511CX73</accession>
<dbReference type="FunFam" id="1.20.810.10:FF:000007">
    <property type="entry name" value="Ubiquinol-cytochrome C reductase B subunit"/>
    <property type="match status" value="1"/>
</dbReference>
<evidence type="ECO:0000256" key="6">
    <source>
        <dbReference type="ARBA" id="ARBA00022475"/>
    </source>
</evidence>
<keyword evidence="15 19" id="KW-0472">Membrane</keyword>
<evidence type="ECO:0000256" key="9">
    <source>
        <dbReference type="ARBA" id="ARBA00022692"/>
    </source>
</evidence>
<dbReference type="SUPFAM" id="SSF81342">
    <property type="entry name" value="Transmembrane di-heme cytochromes"/>
    <property type="match status" value="1"/>
</dbReference>
<sequence length="566" mass="61937">MSSITTPTGSPGGAAKAAAALDELDQRFHPAAGMRRQFNKVFPTHWSFMLGEIALYAFIVLLASGTYLALFFDPSMAEVVYDGPLDLLRGVTMSRAYETTLQISLEVRGGLFVRQVHHWSALLFMAAMVAHMFRTFFTGAFRKPRETNWMIGVVLILLGFFEGLTGYSLPDDLLSGTGLRIMSGITMTVPVMGTWVHWLLFGGEFPGNEIIPRFYIAHVFLLPGILLALIAVHVGLVWYQKHTQFPGPGRTENNVVGVRILPTFAAKGGAFFAVTVGVIGMMSGIFQINPIWHIGPYNAAQISAGSQPDWYVLFTEGMARIFPPWEFYLGNYTIPGAFLATAAFLPLLFVLAAVYPAVERKFTQDNALHNLLQRPRDAPVRTALGVMAISFYAVLVLSGINDWIAYFFHVSLNATTWAGRIGALLVPPIAYWVTYRICLGLQRHDRAVLEHGIETGIIRRLPHGAFIEVHQPLAGVDSHGHPIPLEYQGAPVPKRMNQLGSAGAPVPGSLLTPDPVEESAALERARAEEVAAEKTRYGSIEGDTIDHERAALAGRPDGGRPKGTTD</sequence>
<dbReference type="InterPro" id="IPR027387">
    <property type="entry name" value="Cytb/b6-like_sf"/>
</dbReference>
<comment type="caution">
    <text evidence="21">The sequence shown here is derived from an EMBL/GenBank/DDBJ whole genome shotgun (WGS) entry which is preliminary data.</text>
</comment>
<keyword evidence="5" id="KW-0813">Transport</keyword>
<dbReference type="Gene3D" id="1.20.810.10">
    <property type="entry name" value="Cytochrome Bc1 Complex, Chain C"/>
    <property type="match status" value="1"/>
</dbReference>
<feature type="transmembrane region" description="Helical" evidence="19">
    <location>
        <begin position="332"/>
        <end position="358"/>
    </location>
</feature>
<dbReference type="PROSITE" id="PS51002">
    <property type="entry name" value="CYTB_NTER"/>
    <property type="match status" value="1"/>
</dbReference>
<feature type="transmembrane region" description="Helical" evidence="19">
    <location>
        <begin position="181"/>
        <end position="202"/>
    </location>
</feature>
<evidence type="ECO:0000256" key="1">
    <source>
        <dbReference type="ARBA" id="ARBA00001971"/>
    </source>
</evidence>
<feature type="transmembrane region" description="Helical" evidence="19">
    <location>
        <begin position="53"/>
        <end position="72"/>
    </location>
</feature>
<dbReference type="STRING" id="1123024.GCA_000423625_01326"/>
<evidence type="ECO:0000256" key="2">
    <source>
        <dbReference type="ARBA" id="ARBA00004651"/>
    </source>
</evidence>
<evidence type="ECO:0000256" key="10">
    <source>
        <dbReference type="ARBA" id="ARBA00022723"/>
    </source>
</evidence>
<feature type="compositionally biased region" description="Basic and acidic residues" evidence="18">
    <location>
        <begin position="557"/>
        <end position="566"/>
    </location>
</feature>
<feature type="transmembrane region" description="Helical" evidence="19">
    <location>
        <begin position="214"/>
        <end position="239"/>
    </location>
</feature>
<protein>
    <recommendedName>
        <fullName evidence="4">Cytochrome bc1 complex cytochrome b subunit</fullName>
        <ecNumber evidence="3">7.1.1.8</ecNumber>
    </recommendedName>
    <alternativeName>
        <fullName evidence="17">Cytochrome bc1 reductase complex subunit QcrB</fullName>
    </alternativeName>
</protein>
<evidence type="ECO:0000256" key="12">
    <source>
        <dbReference type="ARBA" id="ARBA00022982"/>
    </source>
</evidence>
<evidence type="ECO:0000256" key="14">
    <source>
        <dbReference type="ARBA" id="ARBA00023004"/>
    </source>
</evidence>